<comment type="caution">
    <text evidence="2">The sequence shown here is derived from an EMBL/GenBank/DDBJ whole genome shotgun (WGS) entry which is preliminary data.</text>
</comment>
<proteinExistence type="predicted"/>
<protein>
    <submittedName>
        <fullName evidence="2">Uncharacterized protein</fullName>
    </submittedName>
</protein>
<dbReference type="Proteomes" id="UP001642720">
    <property type="component" value="Unassembled WGS sequence"/>
</dbReference>
<accession>A0ABY2HBT6</accession>
<gene>
    <name evidence="2" type="ORF">CCMA1212_002800</name>
</gene>
<organism evidence="2 3">
    <name type="scientific">Trichoderma ghanense</name>
    <dbReference type="NCBI Taxonomy" id="65468"/>
    <lineage>
        <taxon>Eukaryota</taxon>
        <taxon>Fungi</taxon>
        <taxon>Dikarya</taxon>
        <taxon>Ascomycota</taxon>
        <taxon>Pezizomycotina</taxon>
        <taxon>Sordariomycetes</taxon>
        <taxon>Hypocreomycetidae</taxon>
        <taxon>Hypocreales</taxon>
        <taxon>Hypocreaceae</taxon>
        <taxon>Trichoderma</taxon>
    </lineage>
</organism>
<keyword evidence="1" id="KW-0472">Membrane</keyword>
<keyword evidence="3" id="KW-1185">Reference proteome</keyword>
<dbReference type="GeneID" id="300574623"/>
<dbReference type="RefSeq" id="XP_073561198.1">
    <property type="nucleotide sequence ID" value="XM_073700173.1"/>
</dbReference>
<reference evidence="2 3" key="1">
    <citation type="submission" date="2018-01" db="EMBL/GenBank/DDBJ databases">
        <title>Genome characterization of the sugarcane-associated fungus Trichoderma ghanense CCMA-1212 and their application in lignocelulose bioconversion.</title>
        <authorList>
            <person name="Steindorff A.S."/>
            <person name="Mendes T.D."/>
            <person name="Vilela E.S.D."/>
            <person name="Rodrigues D.S."/>
            <person name="Formighieri E.F."/>
            <person name="Melo I.S."/>
            <person name="Favaro L.C.L."/>
        </authorList>
    </citation>
    <scope>NUCLEOTIDE SEQUENCE [LARGE SCALE GENOMIC DNA]</scope>
    <source>
        <strain evidence="2 3">CCMA-1212</strain>
    </source>
</reference>
<dbReference type="EMBL" id="PPTA01000003">
    <property type="protein sequence ID" value="TFB04997.1"/>
    <property type="molecule type" value="Genomic_DNA"/>
</dbReference>
<evidence type="ECO:0000313" key="3">
    <source>
        <dbReference type="Proteomes" id="UP001642720"/>
    </source>
</evidence>
<evidence type="ECO:0000256" key="1">
    <source>
        <dbReference type="SAM" id="Phobius"/>
    </source>
</evidence>
<sequence length="86" mass="9382">MKGRDKTDVRSTSGFLLYIFLPSFSFLLFFYAPFALSCFILSLGPRQRGAGSQRRPFSLSACMCLNRSGGSAAASCTINLQSTINI</sequence>
<evidence type="ECO:0000313" key="2">
    <source>
        <dbReference type="EMBL" id="TFB04997.1"/>
    </source>
</evidence>
<keyword evidence="1" id="KW-1133">Transmembrane helix</keyword>
<feature type="transmembrane region" description="Helical" evidence="1">
    <location>
        <begin position="15"/>
        <end position="44"/>
    </location>
</feature>
<name>A0ABY2HBT6_9HYPO</name>
<keyword evidence="1" id="KW-0812">Transmembrane</keyword>